<evidence type="ECO:0000313" key="2">
    <source>
        <dbReference type="EMBL" id="UPL11456.1"/>
    </source>
</evidence>
<evidence type="ECO:0000313" key="3">
    <source>
        <dbReference type="Proteomes" id="UP000831467"/>
    </source>
</evidence>
<dbReference type="InterPro" id="IPR038232">
    <property type="entry name" value="PknH-like_Extracell_sf"/>
</dbReference>
<protein>
    <submittedName>
        <fullName evidence="2">Sensor domain-containing protein</fullName>
    </submittedName>
</protein>
<dbReference type="Proteomes" id="UP000831467">
    <property type="component" value="Chromosome"/>
</dbReference>
<keyword evidence="3" id="KW-1185">Reference proteome</keyword>
<feature type="chain" id="PRO_5046564765" evidence="1">
    <location>
        <begin position="29"/>
        <end position="427"/>
    </location>
</feature>
<dbReference type="RefSeq" id="WP_247981377.1">
    <property type="nucleotide sequence ID" value="NZ_CP078076.1"/>
</dbReference>
<proteinExistence type="predicted"/>
<gene>
    <name evidence="2" type="ORF">KV394_10165</name>
</gene>
<reference evidence="2 3" key="1">
    <citation type="submission" date="2021-06" db="EMBL/GenBank/DDBJ databases">
        <title>Genome-based taxonomic framework of Microbacterium strains isolated from marine environment, the description of four new species and reclassification of four preexisting species.</title>
        <authorList>
            <person name="Lee S.D."/>
            <person name="Kim S.-M."/>
            <person name="Byeon Y.-S."/>
            <person name="Yang H.L."/>
            <person name="Kim I.S."/>
        </authorList>
    </citation>
    <scope>NUCLEOTIDE SEQUENCE [LARGE SCALE GENOMIC DNA]</scope>
    <source>
        <strain evidence="2 3">SSW1-51</strain>
    </source>
</reference>
<dbReference type="EMBL" id="CP078076">
    <property type="protein sequence ID" value="UPL11456.1"/>
    <property type="molecule type" value="Genomic_DNA"/>
</dbReference>
<organism evidence="2 3">
    <name type="scientific">Microbacterium sufflavum</name>
    <dbReference type="NCBI Taxonomy" id="2851649"/>
    <lineage>
        <taxon>Bacteria</taxon>
        <taxon>Bacillati</taxon>
        <taxon>Actinomycetota</taxon>
        <taxon>Actinomycetes</taxon>
        <taxon>Micrococcales</taxon>
        <taxon>Microbacteriaceae</taxon>
        <taxon>Microbacterium</taxon>
    </lineage>
</organism>
<feature type="signal peptide" evidence="1">
    <location>
        <begin position="1"/>
        <end position="28"/>
    </location>
</feature>
<evidence type="ECO:0000256" key="1">
    <source>
        <dbReference type="SAM" id="SignalP"/>
    </source>
</evidence>
<name>A0ABY4IHV9_9MICO</name>
<dbReference type="Gene3D" id="3.40.1000.70">
    <property type="entry name" value="PknH-like extracellular domain"/>
    <property type="match status" value="1"/>
</dbReference>
<dbReference type="PROSITE" id="PS51257">
    <property type="entry name" value="PROKAR_LIPOPROTEIN"/>
    <property type="match status" value="1"/>
</dbReference>
<sequence length="427" mass="43576">MSFVKRSIARGGLAAVLVGALAGVSACAPTPEPASSPSAAPSTSAPEPYDGPLLFVGGELESFALTPQEVAGLFPGAPPATAITDTLVQYADGGGPDFAPAVCRLLISETSMRSIGARTVPWVDGADAGNSGRQEILQFASEENASARMDDLVSTVESCAQFDAQGPGSFTASVAPDGDGVRAFAGTLELDSSGSPWRAHHAFAAVGNVIVHAWQPAQDGSAFDAEAAALLLRDRAVEAKTALVDELTAQPPVTPTPSEQDPSADWSTWELTPTGVGPLIFGADRAAALAAVPGATAEEFTWTDTAARLVSPDGQSSLILHFTEDGARLSGVTAGIANLDGDVEPNGDLLPAAQGVRIGAPLADAVAAFPDGTFLQIVSSGEDFYQWATREGGVVRFRADRDAADPAAVITGITVEDATLTPPLTVD</sequence>
<keyword evidence="1" id="KW-0732">Signal</keyword>
<accession>A0ABY4IHV9</accession>